<proteinExistence type="predicted"/>
<dbReference type="STRING" id="93684.SAMN05421853_10824"/>
<accession>A0A1I5Z632</accession>
<evidence type="ECO:0008006" key="3">
    <source>
        <dbReference type="Google" id="ProtNLM"/>
    </source>
</evidence>
<protein>
    <recommendedName>
        <fullName evidence="3">Type IV pilus assembly protein PilP</fullName>
    </recommendedName>
</protein>
<dbReference type="EMBL" id="FOXV01000008">
    <property type="protein sequence ID" value="SFQ51929.1"/>
    <property type="molecule type" value="Genomic_DNA"/>
</dbReference>
<sequence>MAESQTPKNVADTATIRAEIDLRRLSLLGVMGTEENPSALLRLPSGETAKVEPGTQVGRQVVAAIDDRGLALADHTGRTTWIQMPETRRGS</sequence>
<organism evidence="1 2">
    <name type="scientific">Roseivivax halotolerans</name>
    <dbReference type="NCBI Taxonomy" id="93684"/>
    <lineage>
        <taxon>Bacteria</taxon>
        <taxon>Pseudomonadati</taxon>
        <taxon>Pseudomonadota</taxon>
        <taxon>Alphaproteobacteria</taxon>
        <taxon>Rhodobacterales</taxon>
        <taxon>Roseobacteraceae</taxon>
        <taxon>Roseivivax</taxon>
    </lineage>
</organism>
<dbReference type="Gene3D" id="2.30.30.830">
    <property type="match status" value="1"/>
</dbReference>
<dbReference type="RefSeq" id="WP_093012448.1">
    <property type="nucleotide sequence ID" value="NZ_FOXV01000008.1"/>
</dbReference>
<name>A0A1I5Z632_9RHOB</name>
<dbReference type="Proteomes" id="UP000243106">
    <property type="component" value="Unassembled WGS sequence"/>
</dbReference>
<evidence type="ECO:0000313" key="2">
    <source>
        <dbReference type="Proteomes" id="UP000243106"/>
    </source>
</evidence>
<dbReference type="AlphaFoldDB" id="A0A1I5Z632"/>
<evidence type="ECO:0000313" key="1">
    <source>
        <dbReference type="EMBL" id="SFQ51929.1"/>
    </source>
</evidence>
<gene>
    <name evidence="1" type="ORF">SAMN05421853_10824</name>
</gene>
<keyword evidence="2" id="KW-1185">Reference proteome</keyword>
<reference evidence="2" key="1">
    <citation type="submission" date="2016-10" db="EMBL/GenBank/DDBJ databases">
        <authorList>
            <person name="Varghese N."/>
            <person name="Submissions S."/>
        </authorList>
    </citation>
    <scope>NUCLEOTIDE SEQUENCE [LARGE SCALE GENOMIC DNA]</scope>
    <source>
        <strain evidence="2">JCM 10271</strain>
    </source>
</reference>